<dbReference type="GO" id="GO:0020037">
    <property type="term" value="F:heme binding"/>
    <property type="evidence" value="ECO:0007669"/>
    <property type="project" value="InterPro"/>
</dbReference>
<dbReference type="InterPro" id="IPR050597">
    <property type="entry name" value="Cytochrome_c_Oxidase_Subunit"/>
</dbReference>
<keyword evidence="4" id="KW-0249">Electron transport</keyword>
<dbReference type="OrthoDB" id="9805828at2"/>
<evidence type="ECO:0000256" key="7">
    <source>
        <dbReference type="SAM" id="SignalP"/>
    </source>
</evidence>
<keyword evidence="3 6" id="KW-0479">Metal-binding</keyword>
<dbReference type="InterPro" id="IPR036909">
    <property type="entry name" value="Cyt_c-like_dom_sf"/>
</dbReference>
<evidence type="ECO:0000313" key="9">
    <source>
        <dbReference type="EMBL" id="PPI84343.1"/>
    </source>
</evidence>
<dbReference type="EMBL" id="PSSX01000007">
    <property type="protein sequence ID" value="PPI84343.1"/>
    <property type="molecule type" value="Genomic_DNA"/>
</dbReference>
<dbReference type="PROSITE" id="PS51007">
    <property type="entry name" value="CYTC"/>
    <property type="match status" value="1"/>
</dbReference>
<dbReference type="InterPro" id="IPR009056">
    <property type="entry name" value="Cyt_c-like_dom"/>
</dbReference>
<proteinExistence type="predicted"/>
<dbReference type="PANTHER" id="PTHR33751">
    <property type="entry name" value="CBB3-TYPE CYTOCHROME C OXIDASE SUBUNIT FIXP"/>
    <property type="match status" value="1"/>
</dbReference>
<dbReference type="PANTHER" id="PTHR33751:SF1">
    <property type="entry name" value="CBB3-TYPE CYTOCHROME C OXIDASE SUBUNIT FIXP"/>
    <property type="match status" value="1"/>
</dbReference>
<evidence type="ECO:0000256" key="2">
    <source>
        <dbReference type="ARBA" id="ARBA00022617"/>
    </source>
</evidence>
<keyword evidence="2 6" id="KW-0349">Heme</keyword>
<dbReference type="RefSeq" id="WP_104321874.1">
    <property type="nucleotide sequence ID" value="NZ_PSSX01000007.1"/>
</dbReference>
<evidence type="ECO:0000256" key="5">
    <source>
        <dbReference type="ARBA" id="ARBA00023004"/>
    </source>
</evidence>
<sequence length="106" mass="10945">MRKTAVLGTLALIGLSPLTMASDLDKGKQVFTQDAQPSCTICHTLADAGSAGAVGPDLDELKPTREQVVNAVTSGVGIMPAFNESLSEEQIQAVARYVATVTGGNK</sequence>
<feature type="chain" id="PRO_5015732848" evidence="7">
    <location>
        <begin position="22"/>
        <end position="106"/>
    </location>
</feature>
<evidence type="ECO:0000313" key="10">
    <source>
        <dbReference type="Proteomes" id="UP000239917"/>
    </source>
</evidence>
<dbReference type="GO" id="GO:0009055">
    <property type="term" value="F:electron transfer activity"/>
    <property type="evidence" value="ECO:0007669"/>
    <property type="project" value="InterPro"/>
</dbReference>
<dbReference type="GO" id="GO:0005506">
    <property type="term" value="F:iron ion binding"/>
    <property type="evidence" value="ECO:0007669"/>
    <property type="project" value="InterPro"/>
</dbReference>
<protein>
    <submittedName>
        <fullName evidence="9">Sulfide dehydrogenase</fullName>
    </submittedName>
</protein>
<dbReference type="SUPFAM" id="SSF46626">
    <property type="entry name" value="Cytochrome c"/>
    <property type="match status" value="1"/>
</dbReference>
<evidence type="ECO:0000256" key="6">
    <source>
        <dbReference type="PROSITE-ProRule" id="PRU00433"/>
    </source>
</evidence>
<evidence type="ECO:0000256" key="3">
    <source>
        <dbReference type="ARBA" id="ARBA00022723"/>
    </source>
</evidence>
<dbReference type="AlphaFoldDB" id="A0A2S5ZAD3"/>
<evidence type="ECO:0000256" key="1">
    <source>
        <dbReference type="ARBA" id="ARBA00022448"/>
    </source>
</evidence>
<dbReference type="PRINTS" id="PR00605">
    <property type="entry name" value="CYTCHROMECIC"/>
</dbReference>
<keyword evidence="7" id="KW-0732">Signal</keyword>
<comment type="caution">
    <text evidence="9">The sequence shown here is derived from an EMBL/GenBank/DDBJ whole genome shotgun (WGS) entry which is preliminary data.</text>
</comment>
<gene>
    <name evidence="9" type="ORF">KEHDKFFH_10025</name>
</gene>
<keyword evidence="10" id="KW-1185">Reference proteome</keyword>
<keyword evidence="1" id="KW-0813">Transport</keyword>
<name>A0A2S5ZAD3_9GAMM</name>
<evidence type="ECO:0000259" key="8">
    <source>
        <dbReference type="PROSITE" id="PS51007"/>
    </source>
</evidence>
<accession>A0A2S5ZAD3</accession>
<dbReference type="Proteomes" id="UP000239917">
    <property type="component" value="Unassembled WGS sequence"/>
</dbReference>
<dbReference type="InterPro" id="IPR008168">
    <property type="entry name" value="Cyt_C_IC"/>
</dbReference>
<keyword evidence="5 6" id="KW-0408">Iron</keyword>
<dbReference type="Gene3D" id="1.10.760.10">
    <property type="entry name" value="Cytochrome c-like domain"/>
    <property type="match status" value="1"/>
</dbReference>
<organism evidence="9 10">
    <name type="scientific">Marinobacter maroccanus</name>
    <dbReference type="NCBI Taxonomy" id="2055143"/>
    <lineage>
        <taxon>Bacteria</taxon>
        <taxon>Pseudomonadati</taxon>
        <taxon>Pseudomonadota</taxon>
        <taxon>Gammaproteobacteria</taxon>
        <taxon>Pseudomonadales</taxon>
        <taxon>Marinobacteraceae</taxon>
        <taxon>Marinobacter</taxon>
    </lineage>
</organism>
<feature type="domain" description="Cytochrome c" evidence="8">
    <location>
        <begin position="22"/>
        <end position="102"/>
    </location>
</feature>
<reference evidence="9 10" key="1">
    <citation type="submission" date="2018-01" db="EMBL/GenBank/DDBJ databases">
        <title>Complete genome sequences of the type strains of Marinobacter flavimaris and Marinobacter maroccanus.</title>
        <authorList>
            <person name="Palau M."/>
            <person name="Boujida N."/>
            <person name="Manresa A."/>
            <person name="Minana-Galbis D."/>
        </authorList>
    </citation>
    <scope>NUCLEOTIDE SEQUENCE [LARGE SCALE GENOMIC DNA]</scope>
    <source>
        <strain evidence="9 10">N4</strain>
    </source>
</reference>
<feature type="signal peptide" evidence="7">
    <location>
        <begin position="1"/>
        <end position="21"/>
    </location>
</feature>
<evidence type="ECO:0000256" key="4">
    <source>
        <dbReference type="ARBA" id="ARBA00022982"/>
    </source>
</evidence>
<dbReference type="Pfam" id="PF13442">
    <property type="entry name" value="Cytochrome_CBB3"/>
    <property type="match status" value="1"/>
</dbReference>